<name>A0A2L1KSQ9_KLEPN</name>
<dbReference type="EMBL" id="KY454638">
    <property type="protein sequence ID" value="AVE25548.1"/>
    <property type="molecule type" value="Genomic_DNA"/>
</dbReference>
<gene>
    <name evidence="1" type="ORF">ICEKp14_0023</name>
</gene>
<sequence>MQNDVSKVNTFFPKPAWVTIREAVKITNKLRDIKIAEYDIYRHALYGNISLSIYFQSPVILRKIRSSVNKIKLRPVGDSLPYRLCMLERNVFLNGKGLILSTEGEYISPAQLVMNIGMLGHEFVLIQRLLAHSLNMPLPITGANNANYGITITLAGQSYQIFEKKTWQDRINQQITRLPAHIIADIYEDESVNRFMNFSGKGYFPVYELPEDACFVIRQEELDKLLGTHADRFTHTSSSRLSTPLSRLFWLACKHNDSISPLLRHPYKLLPIFEEWASVDGITDHLSADTLKRALERGSPNQSSK</sequence>
<dbReference type="AlphaFoldDB" id="A0A2L1KSQ9"/>
<protein>
    <submittedName>
        <fullName evidence="1">Uncharacterized protein</fullName>
    </submittedName>
</protein>
<organism evidence="1">
    <name type="scientific">Klebsiella pneumoniae</name>
    <dbReference type="NCBI Taxonomy" id="573"/>
    <lineage>
        <taxon>Bacteria</taxon>
        <taxon>Pseudomonadati</taxon>
        <taxon>Pseudomonadota</taxon>
        <taxon>Gammaproteobacteria</taxon>
        <taxon>Enterobacterales</taxon>
        <taxon>Enterobacteriaceae</taxon>
        <taxon>Klebsiella/Raoultella group</taxon>
        <taxon>Klebsiella</taxon>
        <taxon>Klebsiella pneumoniae complex</taxon>
    </lineage>
</organism>
<reference evidence="1" key="1">
    <citation type="submission" date="2016-12" db="EMBL/GenBank/DDBJ databases">
        <title>Frequent emergence of pathogenic lineages of Klebsiella pneumoniae via mobilisation of yersiniabactin and colibactin.</title>
        <authorList>
            <person name="Lam M.M.C."/>
            <person name="Wick R.R."/>
            <person name="Wyres K.L."/>
            <person name="Gorrie C."/>
            <person name="Judd L."/>
            <person name="Jenney A."/>
            <person name="Holt K.E."/>
        </authorList>
    </citation>
    <scope>NUCLEOTIDE SEQUENCE</scope>
    <source>
        <strain evidence="1">16852116</strain>
    </source>
</reference>
<evidence type="ECO:0000313" key="1">
    <source>
        <dbReference type="EMBL" id="AVE25548.1"/>
    </source>
</evidence>
<proteinExistence type="predicted"/>
<accession>A0A2L1KSQ9</accession>